<gene>
    <name evidence="2" type="ORF">A2W32_03460</name>
</gene>
<feature type="transmembrane region" description="Helical" evidence="1">
    <location>
        <begin position="35"/>
        <end position="57"/>
    </location>
</feature>
<dbReference type="EMBL" id="MEUT01000077">
    <property type="protein sequence ID" value="OGC48100.1"/>
    <property type="molecule type" value="Genomic_DNA"/>
</dbReference>
<evidence type="ECO:0000313" key="3">
    <source>
        <dbReference type="Proteomes" id="UP000177371"/>
    </source>
</evidence>
<protein>
    <submittedName>
        <fullName evidence="2">Uncharacterized protein</fullName>
    </submittedName>
</protein>
<name>A0A1F4UTG7_UNCKA</name>
<keyword evidence="1" id="KW-0472">Membrane</keyword>
<evidence type="ECO:0000313" key="2">
    <source>
        <dbReference type="EMBL" id="OGC48100.1"/>
    </source>
</evidence>
<feature type="transmembrane region" description="Helical" evidence="1">
    <location>
        <begin position="66"/>
        <end position="85"/>
    </location>
</feature>
<comment type="caution">
    <text evidence="2">The sequence shown here is derived from an EMBL/GenBank/DDBJ whole genome shotgun (WGS) entry which is preliminary data.</text>
</comment>
<keyword evidence="1" id="KW-1133">Transmembrane helix</keyword>
<dbReference type="Proteomes" id="UP000177371">
    <property type="component" value="Unassembled WGS sequence"/>
</dbReference>
<dbReference type="AlphaFoldDB" id="A0A1F4UTG7"/>
<reference evidence="2 3" key="1">
    <citation type="journal article" date="2016" name="Nat. Commun.">
        <title>Thousands of microbial genomes shed light on interconnected biogeochemical processes in an aquifer system.</title>
        <authorList>
            <person name="Anantharaman K."/>
            <person name="Brown C.T."/>
            <person name="Hug L.A."/>
            <person name="Sharon I."/>
            <person name="Castelle C.J."/>
            <person name="Probst A.J."/>
            <person name="Thomas B.C."/>
            <person name="Singh A."/>
            <person name="Wilkins M.J."/>
            <person name="Karaoz U."/>
            <person name="Brodie E.L."/>
            <person name="Williams K.H."/>
            <person name="Hubbard S.S."/>
            <person name="Banfield J.F."/>
        </authorList>
    </citation>
    <scope>NUCLEOTIDE SEQUENCE [LARGE SCALE GENOMIC DNA]</scope>
</reference>
<evidence type="ECO:0000256" key="1">
    <source>
        <dbReference type="SAM" id="Phobius"/>
    </source>
</evidence>
<organism evidence="2 3">
    <name type="scientific">candidate division WWE3 bacterium RBG_16_37_10</name>
    <dbReference type="NCBI Taxonomy" id="1802610"/>
    <lineage>
        <taxon>Bacteria</taxon>
        <taxon>Katanobacteria</taxon>
    </lineage>
</organism>
<sequence length="137" mass="15601">MDTFLFFVLNALMVTGWEYFIWSILTPVSFSTHEFFIVVVMGIGMFWGVPTLIYGVFLRKVNPKRLMALEAGLTIVTALMFSIGIQDIFVWIAFVDMMFVTMIPTVSLFVLLGLEGMRSYDYIPTVGKILGWFGDNL</sequence>
<proteinExistence type="predicted"/>
<feature type="transmembrane region" description="Helical" evidence="1">
    <location>
        <begin position="7"/>
        <end position="29"/>
    </location>
</feature>
<keyword evidence="1" id="KW-0812">Transmembrane</keyword>
<accession>A0A1F4UTG7</accession>
<feature type="transmembrane region" description="Helical" evidence="1">
    <location>
        <begin position="91"/>
        <end position="114"/>
    </location>
</feature>